<sequence length="118" mass="12967">MAQIQLNLVVIRSNNIEKSAAFYQRVGLTFIKHQHGSGLEHFASEVGCTTFEIYPSTPETVPTTATRLGFQVTSVDAVIRELEKHGASIISHPSNSAWGRRAIVADPDGHRVELTQPQ</sequence>
<dbReference type="EMBL" id="JACJPW010000041">
    <property type="protein sequence ID" value="MBD2182723.1"/>
    <property type="molecule type" value="Genomic_DNA"/>
</dbReference>
<keyword evidence="3" id="KW-1185">Reference proteome</keyword>
<feature type="domain" description="VOC" evidence="1">
    <location>
        <begin position="5"/>
        <end position="117"/>
    </location>
</feature>
<dbReference type="Gene3D" id="3.10.180.10">
    <property type="entry name" value="2,3-Dihydroxybiphenyl 1,2-Dioxygenase, domain 1"/>
    <property type="match status" value="1"/>
</dbReference>
<dbReference type="PANTHER" id="PTHR36503">
    <property type="entry name" value="BLR2520 PROTEIN"/>
    <property type="match status" value="1"/>
</dbReference>
<dbReference type="Proteomes" id="UP000641646">
    <property type="component" value="Unassembled WGS sequence"/>
</dbReference>
<dbReference type="PANTHER" id="PTHR36503:SF3">
    <property type="entry name" value="BLR0126 PROTEIN"/>
    <property type="match status" value="1"/>
</dbReference>
<gene>
    <name evidence="2" type="ORF">H6G03_16730</name>
</gene>
<protein>
    <submittedName>
        <fullName evidence="2">VOC family protein</fullName>
    </submittedName>
</protein>
<evidence type="ECO:0000313" key="3">
    <source>
        <dbReference type="Proteomes" id="UP000641646"/>
    </source>
</evidence>
<dbReference type="InterPro" id="IPR029068">
    <property type="entry name" value="Glyas_Bleomycin-R_OHBP_Dase"/>
</dbReference>
<comment type="caution">
    <text evidence="2">The sequence shown here is derived from an EMBL/GenBank/DDBJ whole genome shotgun (WGS) entry which is preliminary data.</text>
</comment>
<dbReference type="InterPro" id="IPR004360">
    <property type="entry name" value="Glyas_Fos-R_dOase_dom"/>
</dbReference>
<proteinExistence type="predicted"/>
<dbReference type="AlphaFoldDB" id="A0A926ZGY8"/>
<organism evidence="2 3">
    <name type="scientific">Aerosakkonema funiforme FACHB-1375</name>
    <dbReference type="NCBI Taxonomy" id="2949571"/>
    <lineage>
        <taxon>Bacteria</taxon>
        <taxon>Bacillati</taxon>
        <taxon>Cyanobacteriota</taxon>
        <taxon>Cyanophyceae</taxon>
        <taxon>Oscillatoriophycideae</taxon>
        <taxon>Aerosakkonematales</taxon>
        <taxon>Aerosakkonemataceae</taxon>
        <taxon>Aerosakkonema</taxon>
    </lineage>
</organism>
<name>A0A926ZGY8_9CYAN</name>
<dbReference type="Pfam" id="PF00903">
    <property type="entry name" value="Glyoxalase"/>
    <property type="match status" value="1"/>
</dbReference>
<reference evidence="2" key="2">
    <citation type="submission" date="2020-08" db="EMBL/GenBank/DDBJ databases">
        <authorList>
            <person name="Chen M."/>
            <person name="Teng W."/>
            <person name="Zhao L."/>
            <person name="Hu C."/>
            <person name="Zhou Y."/>
            <person name="Han B."/>
            <person name="Song L."/>
            <person name="Shu W."/>
        </authorList>
    </citation>
    <scope>NUCLEOTIDE SEQUENCE</scope>
    <source>
        <strain evidence="2">FACHB-1375</strain>
    </source>
</reference>
<reference evidence="2" key="1">
    <citation type="journal article" date="2015" name="ISME J.">
        <title>Draft Genome Sequence of Streptomyces incarnatus NRRL8089, which Produces the Nucleoside Antibiotic Sinefungin.</title>
        <authorList>
            <person name="Oshima K."/>
            <person name="Hattori M."/>
            <person name="Shimizu H."/>
            <person name="Fukuda K."/>
            <person name="Nemoto M."/>
            <person name="Inagaki K."/>
            <person name="Tamura T."/>
        </authorList>
    </citation>
    <scope>NUCLEOTIDE SEQUENCE</scope>
    <source>
        <strain evidence="2">FACHB-1375</strain>
    </source>
</reference>
<dbReference type="SUPFAM" id="SSF54593">
    <property type="entry name" value="Glyoxalase/Bleomycin resistance protein/Dihydroxybiphenyl dioxygenase"/>
    <property type="match status" value="1"/>
</dbReference>
<dbReference type="PROSITE" id="PS51819">
    <property type="entry name" value="VOC"/>
    <property type="match status" value="1"/>
</dbReference>
<accession>A0A926ZGY8</accession>
<dbReference type="InterPro" id="IPR037523">
    <property type="entry name" value="VOC_core"/>
</dbReference>
<evidence type="ECO:0000259" key="1">
    <source>
        <dbReference type="PROSITE" id="PS51819"/>
    </source>
</evidence>
<evidence type="ECO:0000313" key="2">
    <source>
        <dbReference type="EMBL" id="MBD2182723.1"/>
    </source>
</evidence>